<dbReference type="PANTHER" id="PTHR31157">
    <property type="entry name" value="SCP DOMAIN-CONTAINING PROTEIN"/>
    <property type="match status" value="1"/>
</dbReference>
<sequence length="368" mass="42212">MNKMLSTAILCMSVLTSNSIAASTQENESIWQRLDAVIESWIGELNLYEAMESFNDWLTAILPFDIEQDEQERTEPNLPELDEPGTQQFAIHNIELGDVRDDVEAEVGEVQRATLNEYGVDWEAYHEDYHQFIMVSYDEQDQVRALFTNQELVTSEFGIEHGSSRQSVQDALGEPLEVMTKGLMRYQINSNGEYDVYELDGSYVTIFYDQHQDQTVTAIQIIDESLEQQRSEFYADESQELIEGFEYQLFDLTNAARVQHGLSVLTWSEDVRVTARDHSEDMAQNGYFDHNNQAGQTPFDRMEEDNISFTRAGENLAYGQASSIFAHEGLMNSLGHRENIVASQFERLGVGVAINEENQPYFTEKFYR</sequence>
<protein>
    <submittedName>
        <fullName evidence="4">Uncharacterized protein YkwD</fullName>
    </submittedName>
</protein>
<evidence type="ECO:0000313" key="4">
    <source>
        <dbReference type="EMBL" id="MBM7635177.1"/>
    </source>
</evidence>
<dbReference type="InterPro" id="IPR014044">
    <property type="entry name" value="CAP_dom"/>
</dbReference>
<organism evidence="4 5">
    <name type="scientific">Geomicrobium sediminis</name>
    <dbReference type="NCBI Taxonomy" id="1347788"/>
    <lineage>
        <taxon>Bacteria</taxon>
        <taxon>Bacillati</taxon>
        <taxon>Bacillota</taxon>
        <taxon>Bacilli</taxon>
        <taxon>Bacillales</taxon>
        <taxon>Geomicrobium</taxon>
    </lineage>
</organism>
<accession>A0ABS2PIR6</accession>
<evidence type="ECO:0000259" key="3">
    <source>
        <dbReference type="Pfam" id="PF14504"/>
    </source>
</evidence>
<feature type="domain" description="CAP-associated" evidence="3">
    <location>
        <begin position="96"/>
        <end position="231"/>
    </location>
</feature>
<dbReference type="Proteomes" id="UP000741863">
    <property type="component" value="Unassembled WGS sequence"/>
</dbReference>
<dbReference type="CDD" id="cd05379">
    <property type="entry name" value="CAP_bacterial"/>
    <property type="match status" value="1"/>
</dbReference>
<dbReference type="Gene3D" id="3.40.33.10">
    <property type="entry name" value="CAP"/>
    <property type="match status" value="1"/>
</dbReference>
<dbReference type="EMBL" id="JAFBEC010000028">
    <property type="protein sequence ID" value="MBM7635177.1"/>
    <property type="molecule type" value="Genomic_DNA"/>
</dbReference>
<proteinExistence type="predicted"/>
<keyword evidence="5" id="KW-1185">Reference proteome</keyword>
<evidence type="ECO:0000256" key="1">
    <source>
        <dbReference type="SAM" id="SignalP"/>
    </source>
</evidence>
<evidence type="ECO:0000259" key="2">
    <source>
        <dbReference type="Pfam" id="PF00188"/>
    </source>
</evidence>
<feature type="domain" description="SCP" evidence="2">
    <location>
        <begin position="250"/>
        <end position="363"/>
    </location>
</feature>
<comment type="caution">
    <text evidence="4">The sequence shown here is derived from an EMBL/GenBank/DDBJ whole genome shotgun (WGS) entry which is preliminary data.</text>
</comment>
<reference evidence="4 5" key="1">
    <citation type="submission" date="2021-01" db="EMBL/GenBank/DDBJ databases">
        <title>Genomic Encyclopedia of Type Strains, Phase IV (KMG-IV): sequencing the most valuable type-strain genomes for metagenomic binning, comparative biology and taxonomic classification.</title>
        <authorList>
            <person name="Goeker M."/>
        </authorList>
    </citation>
    <scope>NUCLEOTIDE SEQUENCE [LARGE SCALE GENOMIC DNA]</scope>
    <source>
        <strain evidence="4 5">DSM 25540</strain>
    </source>
</reference>
<dbReference type="InterPro" id="IPR029410">
    <property type="entry name" value="CAP_assoc"/>
</dbReference>
<keyword evidence="1" id="KW-0732">Signal</keyword>
<dbReference type="SUPFAM" id="SSF55797">
    <property type="entry name" value="PR-1-like"/>
    <property type="match status" value="1"/>
</dbReference>
<name>A0ABS2PIR6_9BACL</name>
<dbReference type="Pfam" id="PF00188">
    <property type="entry name" value="CAP"/>
    <property type="match status" value="1"/>
</dbReference>
<dbReference type="InterPro" id="IPR035940">
    <property type="entry name" value="CAP_sf"/>
</dbReference>
<gene>
    <name evidence="4" type="ORF">JOD17_004326</name>
</gene>
<dbReference type="Pfam" id="PF14504">
    <property type="entry name" value="CAP_assoc_N"/>
    <property type="match status" value="1"/>
</dbReference>
<feature type="chain" id="PRO_5047447201" evidence="1">
    <location>
        <begin position="22"/>
        <end position="368"/>
    </location>
</feature>
<feature type="signal peptide" evidence="1">
    <location>
        <begin position="1"/>
        <end position="21"/>
    </location>
</feature>
<dbReference type="PANTHER" id="PTHR31157:SF1">
    <property type="entry name" value="SCP DOMAIN-CONTAINING PROTEIN"/>
    <property type="match status" value="1"/>
</dbReference>
<evidence type="ECO:0000313" key="5">
    <source>
        <dbReference type="Proteomes" id="UP000741863"/>
    </source>
</evidence>